<evidence type="ECO:0000256" key="1">
    <source>
        <dbReference type="ARBA" id="ARBA00023054"/>
    </source>
</evidence>
<dbReference type="Gene3D" id="1.10.287.110">
    <property type="entry name" value="DnaJ domain"/>
    <property type="match status" value="1"/>
</dbReference>
<gene>
    <name evidence="4" type="ORF">SHERM_19620</name>
</gene>
<dbReference type="GO" id="GO:0030276">
    <property type="term" value="F:clathrin binding"/>
    <property type="evidence" value="ECO:0007669"/>
    <property type="project" value="TreeGrafter"/>
</dbReference>
<dbReference type="Proteomes" id="UP001153555">
    <property type="component" value="Unassembled WGS sequence"/>
</dbReference>
<reference evidence="4" key="1">
    <citation type="submission" date="2019-12" db="EMBL/GenBank/DDBJ databases">
        <authorList>
            <person name="Scholes J."/>
        </authorList>
    </citation>
    <scope>NUCLEOTIDE SEQUENCE</scope>
</reference>
<feature type="compositionally biased region" description="Polar residues" evidence="2">
    <location>
        <begin position="963"/>
        <end position="981"/>
    </location>
</feature>
<feature type="compositionally biased region" description="Polar residues" evidence="2">
    <location>
        <begin position="806"/>
        <end position="815"/>
    </location>
</feature>
<dbReference type="GO" id="GO:0031982">
    <property type="term" value="C:vesicle"/>
    <property type="evidence" value="ECO:0007669"/>
    <property type="project" value="TreeGrafter"/>
</dbReference>
<feature type="region of interest" description="Disordered" evidence="2">
    <location>
        <begin position="806"/>
        <end position="838"/>
    </location>
</feature>
<keyword evidence="5" id="KW-1185">Reference proteome</keyword>
<feature type="compositionally biased region" description="Acidic residues" evidence="2">
    <location>
        <begin position="1042"/>
        <end position="1051"/>
    </location>
</feature>
<feature type="region of interest" description="Disordered" evidence="2">
    <location>
        <begin position="1200"/>
        <end position="1253"/>
    </location>
</feature>
<feature type="compositionally biased region" description="Polar residues" evidence="2">
    <location>
        <begin position="1014"/>
        <end position="1023"/>
    </location>
</feature>
<dbReference type="EMBL" id="CACSLK010021934">
    <property type="protein sequence ID" value="CAA0822005.1"/>
    <property type="molecule type" value="Genomic_DNA"/>
</dbReference>
<proteinExistence type="predicted"/>
<feature type="region of interest" description="Disordered" evidence="2">
    <location>
        <begin position="1"/>
        <end position="23"/>
    </location>
</feature>
<keyword evidence="1" id="KW-0175">Coiled coil</keyword>
<feature type="compositionally biased region" description="Basic and acidic residues" evidence="2">
    <location>
        <begin position="1025"/>
        <end position="1041"/>
    </location>
</feature>
<dbReference type="OrthoDB" id="1717591at2759"/>
<feature type="region of interest" description="Disordered" evidence="2">
    <location>
        <begin position="1149"/>
        <end position="1188"/>
    </location>
</feature>
<feature type="compositionally biased region" description="Basic and acidic residues" evidence="2">
    <location>
        <begin position="263"/>
        <end position="276"/>
    </location>
</feature>
<feature type="compositionally biased region" description="Polar residues" evidence="2">
    <location>
        <begin position="1221"/>
        <end position="1246"/>
    </location>
</feature>
<dbReference type="FunFam" id="1.10.287.110:FF:000009">
    <property type="entry name" value="Auxilin-related protein 1"/>
    <property type="match status" value="1"/>
</dbReference>
<sequence length="1386" mass="155323">MESMSRAQHRRKHSSKNSFSFKNPYDDVFLSTVGERESLGARDYAEIFSGSSSIPVLDLSGLDEQVGSADCRSSKLDYNNIFGGFRNDDVGLPYEELFSGSAKKTKLRNTKRGEESGSAHASRKPKMSCGEASDISADGVNKQFNMSFNKTTQINTDESNGKTHIAQLHAVPGFTCFVDGNPRMQKMNEGKTMNSIKREVSRTWSFSAEVGGFKSEGGLKSKNSHVPEKSHNTDGVSLEPNFSKVPPPSSCPPKTNGGKHPGRSRESDFVSKKEVPENIAGGDSWPPYFGDDFGENSVAAESVAVLKRAMDQAQESIRIAKMIMDRKKDLQNGPKPSAKARSKVSEKGDKVDNDSYGSRKNNTKRKDEELDRTHAMFDGTDVHFTQSFSHDDTFVSAPPIEVKRVWKNAEEAKEHRRAFSEGGKLFSSNVSQRDSLYMDEKIELGKTGRSVEEAKTCNDNEGSGFPILVANESNSANLVSTSKLASRSGCLETVEDDLEEEVTILCTEGPGRAFDASQRMQELGKSVGEAEQWHLPLNHVKEPECKVERVINTSERTQKLDKDFGDTGECLRISQEDDVFEERGNDMDDKGKEMREEMSTVEQLTFLNFLKDSSNLGMNETLAQIETERESEIVSENKENGYIEGTNDEEAYLWFESEEQIKESLKEENDETDPQPVVFQEKEVVDNRRFIETLELENDNLKQNHVLDRNEPELPEEREQEITEEIRVNTSESESPETMTTGADNCAGIQKIALSYDSEETNDIIEEKLNNFQYEDAFEEHIAEAVDLDSGSSGTIFSEAQIYDNSTDINENQEAGSGFDLEKNSDESHKSFKENDSASEAIESFSGTHKDTKVEPSFDLDDINDFSRTEILRRVASEEVFLASKLHNTFDNLPSDGKLENAGVMDDADPQGQLPEDDGLSYETSEIHDVAQESKISGENPPEFNSSNTHSSELDVTDVRQVAEQTCTSDRGNFVSTSTLENMDRVSAQESEECAEGTNDRILANELPKDELEPNSNESQPAEEQSEKIHSQSHVGPKEMENIMESEDNDENVVRISSMKAKDTNEMEKPVESEYKENLGKTSTTEAKDSKANPQNSDKDDYQQRIEAIKRGREREKDRLAVERAIREARERAFAEARERAERAAVERAATEARQRAMAEAREKVEKSSHVKQTVEKSSNEAKLKAERAAVERATVEARERALEKAMSQKTTYAEGRTTEKVSGSSRNSGLKHSFSSSDLENGTESAQRRKARLERHQRIMERAAKALAEKNRRDLLVQKEQAERNRLAESLDAEIKRWATGKEGNLRALLSTLQYILGPDSGWQPIPLTAIVTTAAVKKAYRKATLYVHPDKLQQRGASIQQKYLCEKIFDLLKAAWNRFNSDER</sequence>
<feature type="region of interest" description="Disordered" evidence="2">
    <location>
        <begin position="892"/>
        <end position="1118"/>
    </location>
</feature>
<dbReference type="PANTHER" id="PTHR23172">
    <property type="entry name" value="AUXILIN/CYCLIN G-ASSOCIATED KINASE-RELATED"/>
    <property type="match status" value="1"/>
</dbReference>
<feature type="region of interest" description="Disordered" evidence="2">
    <location>
        <begin position="103"/>
        <end position="134"/>
    </location>
</feature>
<dbReference type="PANTHER" id="PTHR23172:SF87">
    <property type="entry name" value="CHAPERONE DNAJ-DOMAIN SUPERFAMILY PROTEIN"/>
    <property type="match status" value="1"/>
</dbReference>
<dbReference type="PROSITE" id="PS50076">
    <property type="entry name" value="DNAJ_2"/>
    <property type="match status" value="1"/>
</dbReference>
<dbReference type="SUPFAM" id="SSF46565">
    <property type="entry name" value="Chaperone J-domain"/>
    <property type="match status" value="1"/>
</dbReference>
<feature type="compositionally biased region" description="Basic and acidic residues" evidence="2">
    <location>
        <begin position="820"/>
        <end position="836"/>
    </location>
</feature>
<feature type="region of interest" description="Disordered" evidence="2">
    <location>
        <begin position="324"/>
        <end position="370"/>
    </location>
</feature>
<dbReference type="GO" id="GO:0005737">
    <property type="term" value="C:cytoplasm"/>
    <property type="evidence" value="ECO:0007669"/>
    <property type="project" value="TreeGrafter"/>
</dbReference>
<dbReference type="GO" id="GO:0072583">
    <property type="term" value="P:clathrin-dependent endocytosis"/>
    <property type="evidence" value="ECO:0007669"/>
    <property type="project" value="TreeGrafter"/>
</dbReference>
<dbReference type="InterPro" id="IPR036869">
    <property type="entry name" value="J_dom_sf"/>
</dbReference>
<dbReference type="InterPro" id="IPR001623">
    <property type="entry name" value="DnaJ_domain"/>
</dbReference>
<feature type="compositionally biased region" description="Basic and acidic residues" evidence="2">
    <location>
        <begin position="343"/>
        <end position="353"/>
    </location>
</feature>
<dbReference type="GO" id="GO:0072318">
    <property type="term" value="P:clathrin coat disassembly"/>
    <property type="evidence" value="ECO:0007669"/>
    <property type="project" value="TreeGrafter"/>
</dbReference>
<evidence type="ECO:0000259" key="3">
    <source>
        <dbReference type="PROSITE" id="PS50076"/>
    </source>
</evidence>
<feature type="domain" description="J" evidence="3">
    <location>
        <begin position="1322"/>
        <end position="1386"/>
    </location>
</feature>
<evidence type="ECO:0000313" key="4">
    <source>
        <dbReference type="EMBL" id="CAA0822005.1"/>
    </source>
</evidence>
<comment type="caution">
    <text evidence="4">The sequence shown here is derived from an EMBL/GenBank/DDBJ whole genome shotgun (WGS) entry which is preliminary data.</text>
</comment>
<feature type="compositionally biased region" description="Basic and acidic residues" evidence="2">
    <location>
        <begin position="1060"/>
        <end position="1079"/>
    </location>
</feature>
<evidence type="ECO:0000313" key="5">
    <source>
        <dbReference type="Proteomes" id="UP001153555"/>
    </source>
</evidence>
<feature type="region of interest" description="Disordered" evidence="2">
    <location>
        <begin position="212"/>
        <end position="293"/>
    </location>
</feature>
<accession>A0A9N7N6R0</accession>
<feature type="compositionally biased region" description="Basic and acidic residues" evidence="2">
    <location>
        <begin position="1086"/>
        <end position="1118"/>
    </location>
</feature>
<organism evidence="4 5">
    <name type="scientific">Striga hermonthica</name>
    <name type="common">Purple witchweed</name>
    <name type="synonym">Buchnera hermonthica</name>
    <dbReference type="NCBI Taxonomy" id="68872"/>
    <lineage>
        <taxon>Eukaryota</taxon>
        <taxon>Viridiplantae</taxon>
        <taxon>Streptophyta</taxon>
        <taxon>Embryophyta</taxon>
        <taxon>Tracheophyta</taxon>
        <taxon>Spermatophyta</taxon>
        <taxon>Magnoliopsida</taxon>
        <taxon>eudicotyledons</taxon>
        <taxon>Gunneridae</taxon>
        <taxon>Pentapetalae</taxon>
        <taxon>asterids</taxon>
        <taxon>lamiids</taxon>
        <taxon>Lamiales</taxon>
        <taxon>Orobanchaceae</taxon>
        <taxon>Buchnereae</taxon>
        <taxon>Striga</taxon>
    </lineage>
</organism>
<evidence type="ECO:0000256" key="2">
    <source>
        <dbReference type="SAM" id="MobiDB-lite"/>
    </source>
</evidence>
<protein>
    <submittedName>
        <fullName evidence="4">Auxin-like 1 protein</fullName>
    </submittedName>
</protein>
<name>A0A9N7N6R0_STRHE</name>